<evidence type="ECO:0000313" key="4">
    <source>
        <dbReference type="Proteomes" id="UP000053467"/>
    </source>
</evidence>
<dbReference type="Proteomes" id="UP000053467">
    <property type="component" value="Unassembled WGS sequence"/>
</dbReference>
<comment type="similarity">
    <text evidence="1">Belongs to the complex I 30 kDa subunit family.</text>
</comment>
<dbReference type="Gene3D" id="3.30.460.80">
    <property type="entry name" value="NADH:ubiquinone oxidoreductase, 30kDa subunit"/>
    <property type="match status" value="1"/>
</dbReference>
<dbReference type="AlphaFoldDB" id="A0A101I0X5"/>
<dbReference type="EMBL" id="LGGX01000015">
    <property type="protein sequence ID" value="KUK86600.1"/>
    <property type="molecule type" value="Genomic_DNA"/>
</dbReference>
<protein>
    <submittedName>
        <fullName evidence="3">NADH dehydrogenase (Ubiquinone), 30 kDa subunit</fullName>
    </submittedName>
</protein>
<name>A0A101I0X5_UNCT6</name>
<feature type="domain" description="NADH:ubiquinone oxidoreductase 30kDa subunit" evidence="2">
    <location>
        <begin position="30"/>
        <end position="147"/>
    </location>
</feature>
<organism evidence="3 4">
    <name type="scientific">candidate division TA06 bacterium 34_109</name>
    <dbReference type="NCBI Taxonomy" id="1635277"/>
    <lineage>
        <taxon>Bacteria</taxon>
        <taxon>Bacteria division TA06</taxon>
    </lineage>
</organism>
<gene>
    <name evidence="3" type="ORF">XE03_1389</name>
</gene>
<dbReference type="Pfam" id="PF00329">
    <property type="entry name" value="Complex1_30kDa"/>
    <property type="match status" value="1"/>
</dbReference>
<accession>A0A101I0X5</accession>
<proteinExistence type="inferred from homology"/>
<dbReference type="InterPro" id="IPR037232">
    <property type="entry name" value="NADH_quin_OxRdtase_su_C/D-like"/>
</dbReference>
<comment type="caution">
    <text evidence="3">The sequence shown here is derived from an EMBL/GenBank/DDBJ whole genome shotgun (WGS) entry which is preliminary data.</text>
</comment>
<keyword evidence="3" id="KW-0830">Ubiquinone</keyword>
<dbReference type="GO" id="GO:0008137">
    <property type="term" value="F:NADH dehydrogenase (ubiquinone) activity"/>
    <property type="evidence" value="ECO:0007669"/>
    <property type="project" value="InterPro"/>
</dbReference>
<dbReference type="PANTHER" id="PTHR10884">
    <property type="entry name" value="NADH DEHYDROGENASE UBIQUINONE IRON-SULFUR PROTEIN 3"/>
    <property type="match status" value="1"/>
</dbReference>
<evidence type="ECO:0000259" key="2">
    <source>
        <dbReference type="Pfam" id="PF00329"/>
    </source>
</evidence>
<evidence type="ECO:0000256" key="1">
    <source>
        <dbReference type="ARBA" id="ARBA00007569"/>
    </source>
</evidence>
<reference evidence="4" key="1">
    <citation type="journal article" date="2015" name="MBio">
        <title>Genome-Resolved Metagenomic Analysis Reveals Roles for Candidate Phyla and Other Microbial Community Members in Biogeochemical Transformations in Oil Reservoirs.</title>
        <authorList>
            <person name="Hu P."/>
            <person name="Tom L."/>
            <person name="Singh A."/>
            <person name="Thomas B.C."/>
            <person name="Baker B.J."/>
            <person name="Piceno Y.M."/>
            <person name="Andersen G.L."/>
            <person name="Banfield J.F."/>
        </authorList>
    </citation>
    <scope>NUCLEOTIDE SEQUENCE [LARGE SCALE GENOMIC DNA]</scope>
</reference>
<sequence>MEQKDLIESIEKNFKYKKEIKVIDGKQFIVTVEKDKVLNILSFLKLIDFKQLALITAVDWIDEKKFEIVYVLFSYSHIQQVLVKTFVERDNPQVETVKNLWDVASMYERDVHEFFGIDFVGNDDLRPLILHNWKDLPPLRKDFDSLKYSNKMFGKFKKDEEL</sequence>
<dbReference type="PANTHER" id="PTHR10884:SF14">
    <property type="entry name" value="NADH DEHYDROGENASE [UBIQUINONE] IRON-SULFUR PROTEIN 3, MITOCHONDRIAL"/>
    <property type="match status" value="1"/>
</dbReference>
<evidence type="ECO:0000313" key="3">
    <source>
        <dbReference type="EMBL" id="KUK86600.1"/>
    </source>
</evidence>
<dbReference type="SUPFAM" id="SSF143243">
    <property type="entry name" value="Nqo5-like"/>
    <property type="match status" value="1"/>
</dbReference>
<dbReference type="InterPro" id="IPR001268">
    <property type="entry name" value="NADH_UbQ_OxRdtase_30kDa_su"/>
</dbReference>